<feature type="region of interest" description="Disordered" evidence="1">
    <location>
        <begin position="43"/>
        <end position="78"/>
    </location>
</feature>
<dbReference type="EMBL" id="JBHTFQ010000004">
    <property type="protein sequence ID" value="MFC7704332.1"/>
    <property type="molecule type" value="Genomic_DNA"/>
</dbReference>
<evidence type="ECO:0000313" key="2">
    <source>
        <dbReference type="EMBL" id="MFC7704332.1"/>
    </source>
</evidence>
<proteinExistence type="predicted"/>
<sequence length="258" mass="27246">MSGAFRIGAAQGIRLMLLAQIAIGALLLSGDLLGPGGPRWPWAERAPALDQPVRPGDQTRRYRPDRAPPSPFRAPGAADMPRRLAFEPAEDGLRLRGQIAPGDAERFLAHLEGLEAPPTTLWLASPGGSVADALEIGQILRARGLATAVAAGDICLSACPYVLAAGTSRAAAEGAMIGVHQHYFGENTLLPAFLAVEDIQRGQGEVMGYLEEMGIDLRLMRHALLTPPDEIYILLPEELATYRLVTPPPGVPAGTSGG</sequence>
<keyword evidence="3" id="KW-1185">Reference proteome</keyword>
<gene>
    <name evidence="2" type="ORF">ACFQXB_09010</name>
</gene>
<reference evidence="3" key="1">
    <citation type="journal article" date="2019" name="Int. J. Syst. Evol. Microbiol.">
        <title>The Global Catalogue of Microorganisms (GCM) 10K type strain sequencing project: providing services to taxonomists for standard genome sequencing and annotation.</title>
        <authorList>
            <consortium name="The Broad Institute Genomics Platform"/>
            <consortium name="The Broad Institute Genome Sequencing Center for Infectious Disease"/>
            <person name="Wu L."/>
            <person name="Ma J."/>
        </authorList>
    </citation>
    <scope>NUCLEOTIDE SEQUENCE [LARGE SCALE GENOMIC DNA]</scope>
    <source>
        <strain evidence="3">CGMCC 1.12750</strain>
    </source>
</reference>
<dbReference type="InterPro" id="IPR029045">
    <property type="entry name" value="ClpP/crotonase-like_dom_sf"/>
</dbReference>
<dbReference type="SUPFAM" id="SSF52096">
    <property type="entry name" value="ClpP/crotonase"/>
    <property type="match status" value="1"/>
</dbReference>
<accession>A0ABW2UM90</accession>
<feature type="compositionally biased region" description="Basic and acidic residues" evidence="1">
    <location>
        <begin position="57"/>
        <end position="66"/>
    </location>
</feature>
<evidence type="ECO:0000256" key="1">
    <source>
        <dbReference type="SAM" id="MobiDB-lite"/>
    </source>
</evidence>
<evidence type="ECO:0000313" key="3">
    <source>
        <dbReference type="Proteomes" id="UP001596516"/>
    </source>
</evidence>
<evidence type="ECO:0008006" key="4">
    <source>
        <dbReference type="Google" id="ProtNLM"/>
    </source>
</evidence>
<dbReference type="Proteomes" id="UP001596516">
    <property type="component" value="Unassembled WGS sequence"/>
</dbReference>
<organism evidence="2 3">
    <name type="scientific">Plastorhodobacter daqingensis</name>
    <dbReference type="NCBI Taxonomy" id="1387281"/>
    <lineage>
        <taxon>Bacteria</taxon>
        <taxon>Pseudomonadati</taxon>
        <taxon>Pseudomonadota</taxon>
        <taxon>Alphaproteobacteria</taxon>
        <taxon>Rhodobacterales</taxon>
        <taxon>Paracoccaceae</taxon>
        <taxon>Plastorhodobacter</taxon>
    </lineage>
</organism>
<protein>
    <recommendedName>
        <fullName evidence="4">Clp protease</fullName>
    </recommendedName>
</protein>
<dbReference type="RefSeq" id="WP_377402409.1">
    <property type="nucleotide sequence ID" value="NZ_JBHTFQ010000004.1"/>
</dbReference>
<dbReference type="Gene3D" id="3.90.226.10">
    <property type="entry name" value="2-enoyl-CoA Hydratase, Chain A, domain 1"/>
    <property type="match status" value="1"/>
</dbReference>
<name>A0ABW2UM90_9RHOB</name>
<comment type="caution">
    <text evidence="2">The sequence shown here is derived from an EMBL/GenBank/DDBJ whole genome shotgun (WGS) entry which is preliminary data.</text>
</comment>